<evidence type="ECO:0000313" key="6">
    <source>
        <dbReference type="EMBL" id="KAK5640374.1"/>
    </source>
</evidence>
<reference evidence="6 7" key="1">
    <citation type="journal article" date="2024" name="Insects">
        <title>An Improved Chromosome-Level Genome Assembly of the Firefly Pyrocoelia pectoralis.</title>
        <authorList>
            <person name="Fu X."/>
            <person name="Meyer-Rochow V.B."/>
            <person name="Ballantyne L."/>
            <person name="Zhu X."/>
        </authorList>
    </citation>
    <scope>NUCLEOTIDE SEQUENCE [LARGE SCALE GENOMIC DNA]</scope>
    <source>
        <strain evidence="6">XCY_ONT2</strain>
    </source>
</reference>
<evidence type="ECO:0008006" key="8">
    <source>
        <dbReference type="Google" id="ProtNLM"/>
    </source>
</evidence>
<dbReference type="PANTHER" id="PTHR10454:SF232">
    <property type="entry name" value="AT03047P-RELATED"/>
    <property type="match status" value="1"/>
</dbReference>
<dbReference type="Gene3D" id="3.30.70.1470">
    <property type="entry name" value="Caspase-like"/>
    <property type="match status" value="1"/>
</dbReference>
<name>A0AAN7V5T0_9COLE</name>
<dbReference type="InterPro" id="IPR002138">
    <property type="entry name" value="Pept_C14_p10"/>
</dbReference>
<comment type="caution">
    <text evidence="6">The sequence shown here is derived from an EMBL/GenBank/DDBJ whole genome shotgun (WGS) entry which is preliminary data.</text>
</comment>
<dbReference type="SUPFAM" id="SSF52129">
    <property type="entry name" value="Caspase-like"/>
    <property type="match status" value="1"/>
</dbReference>
<dbReference type="InterPro" id="IPR029030">
    <property type="entry name" value="Caspase-like_dom_sf"/>
</dbReference>
<evidence type="ECO:0000313" key="7">
    <source>
        <dbReference type="Proteomes" id="UP001329430"/>
    </source>
</evidence>
<dbReference type="InterPro" id="IPR011600">
    <property type="entry name" value="Pept_C14_caspase"/>
</dbReference>
<feature type="region of interest" description="Disordered" evidence="3">
    <location>
        <begin position="1"/>
        <end position="22"/>
    </location>
</feature>
<dbReference type="PROSITE" id="PS50207">
    <property type="entry name" value="CASPASE_P10"/>
    <property type="match status" value="1"/>
</dbReference>
<comment type="similarity">
    <text evidence="1 2">Belongs to the peptidase C14A family.</text>
</comment>
<dbReference type="InterPro" id="IPR015917">
    <property type="entry name" value="Pept_C14A"/>
</dbReference>
<evidence type="ECO:0000256" key="3">
    <source>
        <dbReference type="SAM" id="MobiDB-lite"/>
    </source>
</evidence>
<dbReference type="GO" id="GO:0005737">
    <property type="term" value="C:cytoplasm"/>
    <property type="evidence" value="ECO:0007669"/>
    <property type="project" value="TreeGrafter"/>
</dbReference>
<keyword evidence="7" id="KW-1185">Reference proteome</keyword>
<evidence type="ECO:0000259" key="4">
    <source>
        <dbReference type="PROSITE" id="PS50207"/>
    </source>
</evidence>
<dbReference type="PROSITE" id="PS50208">
    <property type="entry name" value="CASPASE_P20"/>
    <property type="match status" value="1"/>
</dbReference>
<dbReference type="Gene3D" id="3.40.50.1460">
    <property type="match status" value="1"/>
</dbReference>
<evidence type="ECO:0000256" key="1">
    <source>
        <dbReference type="ARBA" id="ARBA00010134"/>
    </source>
</evidence>
<dbReference type="AlphaFoldDB" id="A0AAN7V5T0"/>
<dbReference type="GO" id="GO:0004197">
    <property type="term" value="F:cysteine-type endopeptidase activity"/>
    <property type="evidence" value="ECO:0007669"/>
    <property type="project" value="InterPro"/>
</dbReference>
<dbReference type="InterPro" id="IPR001309">
    <property type="entry name" value="Pept_C14_p20"/>
</dbReference>
<evidence type="ECO:0000256" key="2">
    <source>
        <dbReference type="RuleBase" id="RU003971"/>
    </source>
</evidence>
<dbReference type="PRINTS" id="PR00376">
    <property type="entry name" value="IL1BCENZYME"/>
</dbReference>
<dbReference type="Pfam" id="PF00656">
    <property type="entry name" value="Peptidase_C14"/>
    <property type="match status" value="1"/>
</dbReference>
<feature type="domain" description="Caspase family p20" evidence="5">
    <location>
        <begin position="62"/>
        <end position="189"/>
    </location>
</feature>
<accession>A0AAN7V5T0</accession>
<feature type="domain" description="Caspase family p10" evidence="4">
    <location>
        <begin position="218"/>
        <end position="281"/>
    </location>
</feature>
<dbReference type="GO" id="GO:0043525">
    <property type="term" value="P:positive regulation of neuron apoptotic process"/>
    <property type="evidence" value="ECO:0007669"/>
    <property type="project" value="TreeGrafter"/>
</dbReference>
<dbReference type="InterPro" id="IPR002398">
    <property type="entry name" value="Pept_C14"/>
</dbReference>
<dbReference type="PANTHER" id="PTHR10454">
    <property type="entry name" value="CASPASE"/>
    <property type="match status" value="1"/>
</dbReference>
<sequence>MASNLTVTDARPLQKSTRAVSQQDQLAPATTILPVAQVDVPKFTENPQGIEHEDEYPRNGSDPGLVVIFNQQTFDGSDELVRLGTNRDVNELIVTFGRLGYNIEERYIYSDLRRCEILKEIKDLSSADYSDRNCLIVIVLTHGCVNNTLDVRDGLMNTAEFWSPFSNKLCPSFRNKPKFFIFQTCKGSKYSQRTKIVGPVIPTETFQTPLEPDFLISFAAELCRNFNTHGRRDDVISLLLRIAKCVAYNYYHLLTENGKEIIVKQMPLLISTLTKKFYLCKSKDRNLLLQLQKKQEEILQLVEEALNSS</sequence>
<evidence type="ECO:0000259" key="5">
    <source>
        <dbReference type="PROSITE" id="PS50208"/>
    </source>
</evidence>
<gene>
    <name evidence="6" type="ORF">RI129_011185</name>
</gene>
<dbReference type="Proteomes" id="UP001329430">
    <property type="component" value="Chromosome 8"/>
</dbReference>
<protein>
    <recommendedName>
        <fullName evidence="8">Caspase-3</fullName>
    </recommendedName>
</protein>
<dbReference type="SMART" id="SM00115">
    <property type="entry name" value="CASc"/>
    <property type="match status" value="1"/>
</dbReference>
<organism evidence="6 7">
    <name type="scientific">Pyrocoelia pectoralis</name>
    <dbReference type="NCBI Taxonomy" id="417401"/>
    <lineage>
        <taxon>Eukaryota</taxon>
        <taxon>Metazoa</taxon>
        <taxon>Ecdysozoa</taxon>
        <taxon>Arthropoda</taxon>
        <taxon>Hexapoda</taxon>
        <taxon>Insecta</taxon>
        <taxon>Pterygota</taxon>
        <taxon>Neoptera</taxon>
        <taxon>Endopterygota</taxon>
        <taxon>Coleoptera</taxon>
        <taxon>Polyphaga</taxon>
        <taxon>Elateriformia</taxon>
        <taxon>Elateroidea</taxon>
        <taxon>Lampyridae</taxon>
        <taxon>Lampyrinae</taxon>
        <taxon>Pyrocoelia</taxon>
    </lineage>
</organism>
<dbReference type="GO" id="GO:0006508">
    <property type="term" value="P:proteolysis"/>
    <property type="evidence" value="ECO:0007669"/>
    <property type="project" value="InterPro"/>
</dbReference>
<proteinExistence type="inferred from homology"/>
<dbReference type="EMBL" id="JAVRBK010000008">
    <property type="protein sequence ID" value="KAK5640374.1"/>
    <property type="molecule type" value="Genomic_DNA"/>
</dbReference>
<dbReference type="GO" id="GO:0006915">
    <property type="term" value="P:apoptotic process"/>
    <property type="evidence" value="ECO:0007669"/>
    <property type="project" value="TreeGrafter"/>
</dbReference>